<proteinExistence type="predicted"/>
<dbReference type="OrthoDB" id="1227422at2"/>
<sequence>MKKNLLLVSMFYYSLSSSQVGINTETPSASLDLVSKGNTSATKALEINNSSSKELFTLLDNGNLGINAPVPTAILHTDGTVRHENLPTNNNNINFLTTDNSGNVALRQGSSLFPTFASGGGKADAISTVTVDATIGNPGLVNLITPISVNLTKRSLVNINYTVTYNISTITPSGNPPTATNKFIGVILSMPTAAAGSGFSNNDILDITSFPYKAKVGNDLTGLYFLNGSRSLLLTPGNYTFLLKSYLSVNSDDTSGFRVIYGQGSNDVLDIVVTPLQ</sequence>
<evidence type="ECO:0000313" key="1">
    <source>
        <dbReference type="EMBL" id="SEG32978.1"/>
    </source>
</evidence>
<evidence type="ECO:0000313" key="2">
    <source>
        <dbReference type="Proteomes" id="UP000236738"/>
    </source>
</evidence>
<dbReference type="Proteomes" id="UP000236738">
    <property type="component" value="Unassembled WGS sequence"/>
</dbReference>
<protein>
    <submittedName>
        <fullName evidence="1">Uncharacterized protein</fullName>
    </submittedName>
</protein>
<dbReference type="EMBL" id="FNUS01000004">
    <property type="protein sequence ID" value="SEG32978.1"/>
    <property type="molecule type" value="Genomic_DNA"/>
</dbReference>
<name>A0A1H5Z9D8_9FLAO</name>
<dbReference type="AlphaFoldDB" id="A0A1H5Z9D8"/>
<gene>
    <name evidence="1" type="ORF">SAMN05421847_2053</name>
</gene>
<accession>A0A1H5Z9D8</accession>
<organism evidence="1 2">
    <name type="scientific">Halpernia humi</name>
    <dbReference type="NCBI Taxonomy" id="493375"/>
    <lineage>
        <taxon>Bacteria</taxon>
        <taxon>Pseudomonadati</taxon>
        <taxon>Bacteroidota</taxon>
        <taxon>Flavobacteriia</taxon>
        <taxon>Flavobacteriales</taxon>
        <taxon>Weeksellaceae</taxon>
        <taxon>Chryseobacterium group</taxon>
        <taxon>Halpernia</taxon>
    </lineage>
</organism>
<reference evidence="2" key="1">
    <citation type="submission" date="2016-10" db="EMBL/GenBank/DDBJ databases">
        <authorList>
            <person name="Varghese N."/>
            <person name="Submissions S."/>
        </authorList>
    </citation>
    <scope>NUCLEOTIDE SEQUENCE [LARGE SCALE GENOMIC DNA]</scope>
    <source>
        <strain evidence="2">DSM 21580</strain>
    </source>
</reference>
<dbReference type="RefSeq" id="WP_146063303.1">
    <property type="nucleotide sequence ID" value="NZ_FNUS01000004.1"/>
</dbReference>
<keyword evidence="2" id="KW-1185">Reference proteome</keyword>